<keyword evidence="1" id="KW-0805">Transcription regulation</keyword>
<dbReference type="PANTHER" id="PTHR33204:SF39">
    <property type="entry name" value="TRANSCRIPTIONAL REGULATORY PROTEIN"/>
    <property type="match status" value="1"/>
</dbReference>
<keyword evidence="3" id="KW-0804">Transcription</keyword>
<dbReference type="InterPro" id="IPR036390">
    <property type="entry name" value="WH_DNA-bd_sf"/>
</dbReference>
<dbReference type="EMBL" id="CP001472">
    <property type="protein sequence ID" value="ACO32529.1"/>
    <property type="molecule type" value="Genomic_DNA"/>
</dbReference>
<evidence type="ECO:0000313" key="6">
    <source>
        <dbReference type="Proteomes" id="UP000002207"/>
    </source>
</evidence>
<dbReference type="Proteomes" id="UP000002207">
    <property type="component" value="Chromosome"/>
</dbReference>
<evidence type="ECO:0000313" key="5">
    <source>
        <dbReference type="EMBL" id="ACO32529.1"/>
    </source>
</evidence>
<gene>
    <name evidence="5" type="ordered locus">ACP_1589</name>
</gene>
<dbReference type="PANTHER" id="PTHR33204">
    <property type="entry name" value="TRANSCRIPTIONAL REGULATOR, MARR FAMILY"/>
    <property type="match status" value="1"/>
</dbReference>
<dbReference type="Gene3D" id="1.10.10.10">
    <property type="entry name" value="Winged helix-like DNA-binding domain superfamily/Winged helix DNA-binding domain"/>
    <property type="match status" value="1"/>
</dbReference>
<dbReference type="Pfam" id="PF01638">
    <property type="entry name" value="HxlR"/>
    <property type="match status" value="1"/>
</dbReference>
<dbReference type="AlphaFoldDB" id="C1F6T1"/>
<dbReference type="KEGG" id="aca:ACP_1589"/>
<dbReference type="PROSITE" id="PS51118">
    <property type="entry name" value="HTH_HXLR"/>
    <property type="match status" value="1"/>
</dbReference>
<accession>C1F6T1</accession>
<dbReference type="SUPFAM" id="SSF46785">
    <property type="entry name" value="Winged helix' DNA-binding domain"/>
    <property type="match status" value="1"/>
</dbReference>
<protein>
    <submittedName>
        <fullName evidence="5">Transcriptional regulatory protein</fullName>
    </submittedName>
</protein>
<keyword evidence="6" id="KW-1185">Reference proteome</keyword>
<organism evidence="5 6">
    <name type="scientific">Acidobacterium capsulatum (strain ATCC 51196 / DSM 11244 / BCRC 80197 / JCM 7670 / NBRC 15755 / NCIMB 13165 / 161)</name>
    <dbReference type="NCBI Taxonomy" id="240015"/>
    <lineage>
        <taxon>Bacteria</taxon>
        <taxon>Pseudomonadati</taxon>
        <taxon>Acidobacteriota</taxon>
        <taxon>Terriglobia</taxon>
        <taxon>Terriglobales</taxon>
        <taxon>Acidobacteriaceae</taxon>
        <taxon>Acidobacterium</taxon>
    </lineage>
</organism>
<proteinExistence type="predicted"/>
<dbReference type="eggNOG" id="COG1733">
    <property type="taxonomic scope" value="Bacteria"/>
</dbReference>
<dbReference type="HOGENOM" id="CLU_111585_2_1_0"/>
<dbReference type="STRING" id="240015.ACP_1589"/>
<keyword evidence="2" id="KW-0238">DNA-binding</keyword>
<evidence type="ECO:0000256" key="3">
    <source>
        <dbReference type="ARBA" id="ARBA00023163"/>
    </source>
</evidence>
<reference evidence="5 6" key="1">
    <citation type="journal article" date="2009" name="Appl. Environ. Microbiol.">
        <title>Three genomes from the phylum Acidobacteria provide insight into the lifestyles of these microorganisms in soils.</title>
        <authorList>
            <person name="Ward N.L."/>
            <person name="Challacombe J.F."/>
            <person name="Janssen P.H."/>
            <person name="Henrissat B."/>
            <person name="Coutinho P.M."/>
            <person name="Wu M."/>
            <person name="Xie G."/>
            <person name="Haft D.H."/>
            <person name="Sait M."/>
            <person name="Badger J."/>
            <person name="Barabote R.D."/>
            <person name="Bradley B."/>
            <person name="Brettin T.S."/>
            <person name="Brinkac L.M."/>
            <person name="Bruce D."/>
            <person name="Creasy T."/>
            <person name="Daugherty S.C."/>
            <person name="Davidsen T.M."/>
            <person name="DeBoy R.T."/>
            <person name="Detter J.C."/>
            <person name="Dodson R.J."/>
            <person name="Durkin A.S."/>
            <person name="Ganapathy A."/>
            <person name="Gwinn-Giglio M."/>
            <person name="Han C.S."/>
            <person name="Khouri H."/>
            <person name="Kiss H."/>
            <person name="Kothari S.P."/>
            <person name="Madupu R."/>
            <person name="Nelson K.E."/>
            <person name="Nelson W.C."/>
            <person name="Paulsen I."/>
            <person name="Penn K."/>
            <person name="Ren Q."/>
            <person name="Rosovitz M.J."/>
            <person name="Selengut J.D."/>
            <person name="Shrivastava S."/>
            <person name="Sullivan S.A."/>
            <person name="Tapia R."/>
            <person name="Thompson L.S."/>
            <person name="Watkins K.L."/>
            <person name="Yang Q."/>
            <person name="Yu C."/>
            <person name="Zafar N."/>
            <person name="Zhou L."/>
            <person name="Kuske C.R."/>
        </authorList>
    </citation>
    <scope>NUCLEOTIDE SEQUENCE [LARGE SCALE GENOMIC DNA]</scope>
    <source>
        <strain evidence="6">ATCC 51196 / DSM 11244 / BCRC 80197 / JCM 7670 / NBRC 15755 / NCIMB 13165 / 161</strain>
    </source>
</reference>
<name>C1F6T1_ACIC5</name>
<sequence length="143" mass="16363">MTPKKSAKSARRSSSIDWSDANAVCEDLGPGVETLAREMVTRMAEKWTLWTLAVLAEAGEPMRFSRVMEKVENVSQKSLTKALRQLERDGLVTRKVFPEVPPRVEYEATDLGQEMLEQVHPLWLWAVKNVERFQKAQASFDQR</sequence>
<evidence type="ECO:0000256" key="2">
    <source>
        <dbReference type="ARBA" id="ARBA00023125"/>
    </source>
</evidence>
<dbReference type="InterPro" id="IPR036388">
    <property type="entry name" value="WH-like_DNA-bd_sf"/>
</dbReference>
<feature type="domain" description="HTH hxlR-type" evidence="4">
    <location>
        <begin position="25"/>
        <end position="134"/>
    </location>
</feature>
<evidence type="ECO:0000256" key="1">
    <source>
        <dbReference type="ARBA" id="ARBA00023015"/>
    </source>
</evidence>
<dbReference type="GO" id="GO:0003677">
    <property type="term" value="F:DNA binding"/>
    <property type="evidence" value="ECO:0007669"/>
    <property type="project" value="UniProtKB-KW"/>
</dbReference>
<dbReference type="InterPro" id="IPR002577">
    <property type="entry name" value="HTH_HxlR"/>
</dbReference>
<dbReference type="InParanoid" id="C1F6T1"/>
<evidence type="ECO:0000259" key="4">
    <source>
        <dbReference type="PROSITE" id="PS51118"/>
    </source>
</evidence>